<dbReference type="Proteomes" id="UP000005233">
    <property type="component" value="Chromosome"/>
</dbReference>
<keyword evidence="4" id="KW-1133">Transmembrane helix</keyword>
<dbReference type="InterPro" id="IPR002563">
    <property type="entry name" value="Flavin_Rdtase-like_dom"/>
</dbReference>
<feature type="domain" description="Flavin reductase like" evidence="5">
    <location>
        <begin position="12"/>
        <end position="168"/>
    </location>
</feature>
<organism evidence="6 7">
    <name type="scientific">Methanocella conradii (strain DSM 24694 / JCM 17849 / CGMCC 1.5162 / HZ254)</name>
    <dbReference type="NCBI Taxonomy" id="1041930"/>
    <lineage>
        <taxon>Archaea</taxon>
        <taxon>Methanobacteriati</taxon>
        <taxon>Methanobacteriota</taxon>
        <taxon>Stenosarchaea group</taxon>
        <taxon>Methanomicrobia</taxon>
        <taxon>Methanocellales</taxon>
        <taxon>Methanocellaceae</taxon>
        <taxon>Methanocella</taxon>
    </lineage>
</organism>
<dbReference type="STRING" id="1041930.Mtc_2428"/>
<comment type="cofactor">
    <cofactor evidence="1">
        <name>FMN</name>
        <dbReference type="ChEBI" id="CHEBI:58210"/>
    </cofactor>
</comment>
<evidence type="ECO:0000256" key="3">
    <source>
        <dbReference type="ARBA" id="ARBA00038054"/>
    </source>
</evidence>
<keyword evidence="2" id="KW-0285">Flavoprotein</keyword>
<keyword evidence="4" id="KW-0812">Transmembrane</keyword>
<keyword evidence="4" id="KW-0472">Membrane</keyword>
<dbReference type="SMART" id="SM00903">
    <property type="entry name" value="Flavin_Reduct"/>
    <property type="match status" value="1"/>
</dbReference>
<dbReference type="Pfam" id="PF01613">
    <property type="entry name" value="Flavin_Reduct"/>
    <property type="match status" value="1"/>
</dbReference>
<sequence>MDKVTMGPKTLMYPMPTVLVGASVGGKPNYMAAAWCSIACMAPPMVAVAINKARHTLKGINENKTFSINVPSTRQVVEADYCGITTGARVDKSRVFESFYGKLKTAPMIKECPVNLECKLFNTMDCGSHVLVVGEIVETYVAQEAVAGDSPDIKKVDPLIYSDGKYYRVGERLADAFSAGKAYKKSR</sequence>
<proteinExistence type="inferred from homology"/>
<dbReference type="InterPro" id="IPR012349">
    <property type="entry name" value="Split_barrel_FMN-bd"/>
</dbReference>
<dbReference type="AlphaFoldDB" id="H8I6F9"/>
<evidence type="ECO:0000259" key="5">
    <source>
        <dbReference type="SMART" id="SM00903"/>
    </source>
</evidence>
<comment type="similarity">
    <text evidence="3">Belongs to the flavoredoxin family.</text>
</comment>
<evidence type="ECO:0000256" key="1">
    <source>
        <dbReference type="ARBA" id="ARBA00001917"/>
    </source>
</evidence>
<dbReference type="PANTHER" id="PTHR43567:SF1">
    <property type="entry name" value="FLAVOREDOXIN"/>
    <property type="match status" value="1"/>
</dbReference>
<evidence type="ECO:0000256" key="4">
    <source>
        <dbReference type="SAM" id="Phobius"/>
    </source>
</evidence>
<evidence type="ECO:0000313" key="6">
    <source>
        <dbReference type="EMBL" id="AFD01157.1"/>
    </source>
</evidence>
<keyword evidence="7" id="KW-1185">Reference proteome</keyword>
<evidence type="ECO:0000256" key="2">
    <source>
        <dbReference type="ARBA" id="ARBA00022630"/>
    </source>
</evidence>
<accession>H8I6F9</accession>
<dbReference type="PANTHER" id="PTHR43567">
    <property type="entry name" value="FLAVOREDOXIN-RELATED-RELATED"/>
    <property type="match status" value="1"/>
</dbReference>
<dbReference type="SUPFAM" id="SSF50475">
    <property type="entry name" value="FMN-binding split barrel"/>
    <property type="match status" value="1"/>
</dbReference>
<dbReference type="InterPro" id="IPR052174">
    <property type="entry name" value="Flavoredoxin"/>
</dbReference>
<feature type="transmembrane region" description="Helical" evidence="4">
    <location>
        <begin position="30"/>
        <end position="50"/>
    </location>
</feature>
<gene>
    <name evidence="6" type="ordered locus">Mtc_2428</name>
</gene>
<dbReference type="Gene3D" id="2.30.110.10">
    <property type="entry name" value="Electron Transport, Fmn-binding Protein, Chain A"/>
    <property type="match status" value="1"/>
</dbReference>
<dbReference type="GeneID" id="11972606"/>
<dbReference type="HOGENOM" id="CLU_059021_5_5_2"/>
<dbReference type="GO" id="GO:0010181">
    <property type="term" value="F:FMN binding"/>
    <property type="evidence" value="ECO:0007669"/>
    <property type="project" value="InterPro"/>
</dbReference>
<dbReference type="eggNOG" id="arCOG02016">
    <property type="taxonomic scope" value="Archaea"/>
</dbReference>
<protein>
    <submittedName>
        <fullName evidence="6">Conserved protein/domain typically associated with flavoprotein oxygenase, DIM6/NTAB family</fullName>
    </submittedName>
</protein>
<dbReference type="KEGG" id="mez:Mtc_2428"/>
<dbReference type="RefSeq" id="WP_014406988.1">
    <property type="nucleotide sequence ID" value="NC_017034.1"/>
</dbReference>
<dbReference type="OrthoDB" id="8522at2157"/>
<name>H8I6F9_METCZ</name>
<reference evidence="6 7" key="1">
    <citation type="journal article" date="2012" name="J. Bacteriol.">
        <title>Complete genome sequence of a thermophilic methanogen, Methanocella conradii HZ254, isolated from Chinese rice field soil.</title>
        <authorList>
            <person name="Lu Z."/>
            <person name="Lu Y."/>
        </authorList>
    </citation>
    <scope>NUCLEOTIDE SEQUENCE [LARGE SCALE GENOMIC DNA]</scope>
    <source>
        <strain evidence="7">DSM 24694 / JCM 17849 / CGMCC 1.5162 / HZ254</strain>
    </source>
</reference>
<evidence type="ECO:0000313" key="7">
    <source>
        <dbReference type="Proteomes" id="UP000005233"/>
    </source>
</evidence>
<dbReference type="EMBL" id="CP003243">
    <property type="protein sequence ID" value="AFD01157.1"/>
    <property type="molecule type" value="Genomic_DNA"/>
</dbReference>